<evidence type="ECO:0000313" key="2">
    <source>
        <dbReference type="EMBL" id="RTE55110.1"/>
    </source>
</evidence>
<feature type="repeat" description="TPR" evidence="1">
    <location>
        <begin position="48"/>
        <end position="81"/>
    </location>
</feature>
<dbReference type="InterPro" id="IPR011990">
    <property type="entry name" value="TPR-like_helical_dom_sf"/>
</dbReference>
<dbReference type="PROSITE" id="PS50005">
    <property type="entry name" value="TPR"/>
    <property type="match status" value="1"/>
</dbReference>
<gene>
    <name evidence="2" type="ORF">EHW67_00650</name>
</gene>
<dbReference type="InterPro" id="IPR019734">
    <property type="entry name" value="TPR_rpt"/>
</dbReference>
<dbReference type="Proteomes" id="UP000267585">
    <property type="component" value="Unassembled WGS sequence"/>
</dbReference>
<dbReference type="AlphaFoldDB" id="A0A3S0D816"/>
<dbReference type="RefSeq" id="WP_126160413.1">
    <property type="nucleotide sequence ID" value="NZ_RQPJ01000001.1"/>
</dbReference>
<dbReference type="SUPFAM" id="SSF48452">
    <property type="entry name" value="TPR-like"/>
    <property type="match status" value="1"/>
</dbReference>
<sequence length="144" mass="16214">MKTIFPIVFVLVLANAEAQLSDISVADSLYAIGNYTTAINEYAKVASPKSKLQIARAYNAIGNYEKAMLQYENIVQKNESQELATYELGRLYLKLKNSIAGASLLRSADRRHARAYVESLNVSLQRIAYYYTCCFGSTEIPYYQ</sequence>
<evidence type="ECO:0000256" key="1">
    <source>
        <dbReference type="PROSITE-ProRule" id="PRU00339"/>
    </source>
</evidence>
<dbReference type="OrthoDB" id="9810596at2"/>
<proteinExistence type="predicted"/>
<keyword evidence="3" id="KW-1185">Reference proteome</keyword>
<dbReference type="EMBL" id="RQPJ01000001">
    <property type="protein sequence ID" value="RTE55110.1"/>
    <property type="molecule type" value="Genomic_DNA"/>
</dbReference>
<name>A0A3S0D816_9FLAO</name>
<comment type="caution">
    <text evidence="2">The sequence shown here is derived from an EMBL/GenBank/DDBJ whole genome shotgun (WGS) entry which is preliminary data.</text>
</comment>
<keyword evidence="1" id="KW-0802">TPR repeat</keyword>
<organism evidence="2 3">
    <name type="scientific">Arenibacter aquaticus</name>
    <dbReference type="NCBI Taxonomy" id="2489054"/>
    <lineage>
        <taxon>Bacteria</taxon>
        <taxon>Pseudomonadati</taxon>
        <taxon>Bacteroidota</taxon>
        <taxon>Flavobacteriia</taxon>
        <taxon>Flavobacteriales</taxon>
        <taxon>Flavobacteriaceae</taxon>
        <taxon>Arenibacter</taxon>
    </lineage>
</organism>
<reference evidence="2 3" key="1">
    <citation type="submission" date="2018-11" db="EMBL/GenBank/DDBJ databases">
        <title>Arenibacter aquaticus sp.nov., a marine bacterium isolated from surface seawater in the South China Sea.</title>
        <authorList>
            <person name="Guo J."/>
            <person name="Sun J."/>
        </authorList>
    </citation>
    <scope>NUCLEOTIDE SEQUENCE [LARGE SCALE GENOMIC DNA]</scope>
    <source>
        <strain evidence="2 3">GUO666</strain>
    </source>
</reference>
<accession>A0A3S0D816</accession>
<dbReference type="Gene3D" id="1.25.40.10">
    <property type="entry name" value="Tetratricopeptide repeat domain"/>
    <property type="match status" value="1"/>
</dbReference>
<evidence type="ECO:0000313" key="3">
    <source>
        <dbReference type="Proteomes" id="UP000267585"/>
    </source>
</evidence>
<protein>
    <submittedName>
        <fullName evidence="2">Uncharacterized protein</fullName>
    </submittedName>
</protein>